<keyword evidence="7" id="KW-0813">Transport</keyword>
<dbReference type="Gene3D" id="1.20.1250.20">
    <property type="entry name" value="MFS general substrate transporter like domains"/>
    <property type="match status" value="1"/>
</dbReference>
<dbReference type="GO" id="GO:0022857">
    <property type="term" value="F:transmembrane transporter activity"/>
    <property type="evidence" value="ECO:0007669"/>
    <property type="project" value="InterPro"/>
</dbReference>
<feature type="transmembrane region" description="Helical" evidence="5">
    <location>
        <begin position="265"/>
        <end position="287"/>
    </location>
</feature>
<accession>A0A212FFA0</accession>
<evidence type="ECO:0000313" key="7">
    <source>
        <dbReference type="EMBL" id="OWR52414.1"/>
    </source>
</evidence>
<feature type="transmembrane region" description="Helical" evidence="5">
    <location>
        <begin position="359"/>
        <end position="377"/>
    </location>
</feature>
<feature type="transmembrane region" description="Helical" evidence="5">
    <location>
        <begin position="323"/>
        <end position="347"/>
    </location>
</feature>
<feature type="transmembrane region" description="Helical" evidence="5">
    <location>
        <begin position="52"/>
        <end position="71"/>
    </location>
</feature>
<evidence type="ECO:0000256" key="5">
    <source>
        <dbReference type="SAM" id="Phobius"/>
    </source>
</evidence>
<dbReference type="InParanoid" id="A0A212FFA0"/>
<keyword evidence="4 5" id="KW-0472">Membrane</keyword>
<comment type="caution">
    <text evidence="7">The sequence shown here is derived from an EMBL/GenBank/DDBJ whole genome shotgun (WGS) entry which is preliminary data.</text>
</comment>
<dbReference type="InterPro" id="IPR005829">
    <property type="entry name" value="Sugar_transporter_CS"/>
</dbReference>
<dbReference type="STRING" id="278856.A0A212FFA0"/>
<dbReference type="PANTHER" id="PTHR48021:SF39">
    <property type="entry name" value="MAJOR FACILITATOR SUPERFAMILY (MFS) PROFILE DOMAIN-CONTAINING PROTEIN"/>
    <property type="match status" value="1"/>
</dbReference>
<evidence type="ECO:0000313" key="8">
    <source>
        <dbReference type="Proteomes" id="UP000007151"/>
    </source>
</evidence>
<gene>
    <name evidence="7" type="ORF">KGM_212612</name>
</gene>
<dbReference type="Pfam" id="PF00083">
    <property type="entry name" value="Sugar_tr"/>
    <property type="match status" value="1"/>
</dbReference>
<keyword evidence="8" id="KW-1185">Reference proteome</keyword>
<reference evidence="7 8" key="1">
    <citation type="journal article" date="2011" name="Cell">
        <title>The monarch butterfly genome yields insights into long-distance migration.</title>
        <authorList>
            <person name="Zhan S."/>
            <person name="Merlin C."/>
            <person name="Boore J.L."/>
            <person name="Reppert S.M."/>
        </authorList>
    </citation>
    <scope>NUCLEOTIDE SEQUENCE [LARGE SCALE GENOMIC DNA]</scope>
    <source>
        <strain evidence="7">F-2</strain>
    </source>
</reference>
<feature type="transmembrane region" description="Helical" evidence="5">
    <location>
        <begin position="77"/>
        <end position="98"/>
    </location>
</feature>
<evidence type="ECO:0000256" key="3">
    <source>
        <dbReference type="ARBA" id="ARBA00022989"/>
    </source>
</evidence>
<proteinExistence type="predicted"/>
<organism evidence="7 8">
    <name type="scientific">Danaus plexippus plexippus</name>
    <dbReference type="NCBI Taxonomy" id="278856"/>
    <lineage>
        <taxon>Eukaryota</taxon>
        <taxon>Metazoa</taxon>
        <taxon>Ecdysozoa</taxon>
        <taxon>Arthropoda</taxon>
        <taxon>Hexapoda</taxon>
        <taxon>Insecta</taxon>
        <taxon>Pterygota</taxon>
        <taxon>Neoptera</taxon>
        <taxon>Endopterygota</taxon>
        <taxon>Lepidoptera</taxon>
        <taxon>Glossata</taxon>
        <taxon>Ditrysia</taxon>
        <taxon>Papilionoidea</taxon>
        <taxon>Nymphalidae</taxon>
        <taxon>Danainae</taxon>
        <taxon>Danaini</taxon>
        <taxon>Danaina</taxon>
        <taxon>Danaus</taxon>
        <taxon>Danaus</taxon>
    </lineage>
</organism>
<dbReference type="PROSITE" id="PS00216">
    <property type="entry name" value="SUGAR_TRANSPORT_1"/>
    <property type="match status" value="1"/>
</dbReference>
<evidence type="ECO:0000256" key="1">
    <source>
        <dbReference type="ARBA" id="ARBA00004141"/>
    </source>
</evidence>
<evidence type="ECO:0000256" key="4">
    <source>
        <dbReference type="ARBA" id="ARBA00023136"/>
    </source>
</evidence>
<comment type="subcellular location">
    <subcellularLocation>
        <location evidence="1">Membrane</location>
        <topology evidence="1">Multi-pass membrane protein</topology>
    </subcellularLocation>
</comment>
<dbReference type="KEGG" id="dpl:KGM_212612"/>
<keyword evidence="3 5" id="KW-1133">Transmembrane helix</keyword>
<dbReference type="AlphaFoldDB" id="A0A212FFA0"/>
<dbReference type="SUPFAM" id="SSF103473">
    <property type="entry name" value="MFS general substrate transporter"/>
    <property type="match status" value="1"/>
</dbReference>
<protein>
    <submittedName>
        <fullName evidence="7">Sugar transporter protein 3</fullName>
    </submittedName>
</protein>
<dbReference type="InterPro" id="IPR050549">
    <property type="entry name" value="MFS_Trehalose_Transporter"/>
</dbReference>
<dbReference type="InterPro" id="IPR020846">
    <property type="entry name" value="MFS_dom"/>
</dbReference>
<evidence type="ECO:0000256" key="2">
    <source>
        <dbReference type="ARBA" id="ARBA00022692"/>
    </source>
</evidence>
<feature type="transmembrane region" description="Helical" evidence="5">
    <location>
        <begin position="22"/>
        <end position="40"/>
    </location>
</feature>
<keyword evidence="7" id="KW-0762">Sugar transport</keyword>
<dbReference type="GO" id="GO:0016020">
    <property type="term" value="C:membrane"/>
    <property type="evidence" value="ECO:0007669"/>
    <property type="project" value="UniProtKB-SubCell"/>
</dbReference>
<dbReference type="InterPro" id="IPR036259">
    <property type="entry name" value="MFS_trans_sf"/>
</dbReference>
<feature type="domain" description="Major facilitator superfamily (MFS) profile" evidence="6">
    <location>
        <begin position="1"/>
        <end position="417"/>
    </location>
</feature>
<keyword evidence="2 5" id="KW-0812">Transmembrane</keyword>
<dbReference type="PROSITE" id="PS50850">
    <property type="entry name" value="MFS"/>
    <property type="match status" value="1"/>
</dbReference>
<feature type="transmembrane region" description="Helical" evidence="5">
    <location>
        <begin position="389"/>
        <end position="411"/>
    </location>
</feature>
<feature type="transmembrane region" description="Helical" evidence="5">
    <location>
        <begin position="140"/>
        <end position="157"/>
    </location>
</feature>
<feature type="transmembrane region" description="Helical" evidence="5">
    <location>
        <begin position="110"/>
        <end position="134"/>
    </location>
</feature>
<dbReference type="EMBL" id="AGBW02008840">
    <property type="protein sequence ID" value="OWR52414.1"/>
    <property type="molecule type" value="Genomic_DNA"/>
</dbReference>
<dbReference type="Proteomes" id="UP000007151">
    <property type="component" value="Unassembled WGS sequence"/>
</dbReference>
<evidence type="ECO:0000259" key="6">
    <source>
        <dbReference type="PROSITE" id="PS50850"/>
    </source>
</evidence>
<sequence>MSGMIDALRQEDRDVPLTEDDISFIASIINIMCICGYAVVGVISEYLGRRKAITLISLPVCLTWILVYLAHDKVTLIFTRIILGISFGGILWVVYISVGEYKSPDVRVLYLNLISSVGTLVGVTTGHLLCIILHWRQVALIAIIPTALSAFLPLFWVESPVWLATKGRFEECEEAFWKLHVFSDSSENELRLLISYERQKQSERRSNPSRHFFGKKFLLTMNTKYFWKISAIASIVCICRVASGRVLFSTLAITMLHDITGTSDIFLFTLVLDGFVIIGSLLSWYFLNKFKIRQLFFTSGMVANVCLVTFSLCLYFYPGSDYYLSWIKISLLALYFVIQAAGTYPVLEGLLAEIFPVDLKTYFVVIIGLLAGTSQFLSVKLTPYIISRIGYHGLFLLNGGIIFFCMAYLWFSLPETKGRSLHEIEYYFKNNTFNYNEEFESTEKSSKLLVDNSCVEK</sequence>
<dbReference type="PANTHER" id="PTHR48021">
    <property type="match status" value="1"/>
</dbReference>
<dbReference type="InterPro" id="IPR005828">
    <property type="entry name" value="MFS_sugar_transport-like"/>
</dbReference>
<name>A0A212FFA0_DANPL</name>
<feature type="transmembrane region" description="Helical" evidence="5">
    <location>
        <begin position="294"/>
        <end position="317"/>
    </location>
</feature>